<feature type="non-terminal residue" evidence="6">
    <location>
        <position position="329"/>
    </location>
</feature>
<keyword evidence="7" id="KW-1185">Reference proteome</keyword>
<proteinExistence type="predicted"/>
<comment type="caution">
    <text evidence="6">The sequence shown here is derived from an EMBL/GenBank/DDBJ whole genome shotgun (WGS) entry which is preliminary data.</text>
</comment>
<evidence type="ECO:0000256" key="2">
    <source>
        <dbReference type="ARBA" id="ARBA00022737"/>
    </source>
</evidence>
<dbReference type="AlphaFoldDB" id="A0A6L5WN60"/>
<evidence type="ECO:0000259" key="5">
    <source>
        <dbReference type="Pfam" id="PF15607"/>
    </source>
</evidence>
<keyword evidence="2" id="KW-0677">Repeat</keyword>
<dbReference type="InterPro" id="IPR028946">
    <property type="entry name" value="Ntox44"/>
</dbReference>
<dbReference type="Gene3D" id="2.60.40.2030">
    <property type="match status" value="1"/>
</dbReference>
<dbReference type="SUPFAM" id="SSF141072">
    <property type="entry name" value="CalX-like"/>
    <property type="match status" value="1"/>
</dbReference>
<gene>
    <name evidence="6" type="ORF">F1B92_08595</name>
</gene>
<dbReference type="Pfam" id="PF15607">
    <property type="entry name" value="Ntox44"/>
    <property type="match status" value="1"/>
</dbReference>
<dbReference type="InterPro" id="IPR003644">
    <property type="entry name" value="Calx_beta"/>
</dbReference>
<evidence type="ECO:0000259" key="4">
    <source>
        <dbReference type="Pfam" id="PF03160"/>
    </source>
</evidence>
<evidence type="ECO:0000256" key="3">
    <source>
        <dbReference type="ARBA" id="ARBA00022837"/>
    </source>
</evidence>
<dbReference type="EMBL" id="VWSJ01000084">
    <property type="protein sequence ID" value="MSN97213.1"/>
    <property type="molecule type" value="Genomic_DNA"/>
</dbReference>
<evidence type="ECO:0000313" key="6">
    <source>
        <dbReference type="EMBL" id="MSN97213.1"/>
    </source>
</evidence>
<evidence type="ECO:0000256" key="1">
    <source>
        <dbReference type="ARBA" id="ARBA00022729"/>
    </source>
</evidence>
<protein>
    <submittedName>
        <fullName evidence="6">Uncharacterized protein</fullName>
    </submittedName>
</protein>
<dbReference type="Pfam" id="PF03160">
    <property type="entry name" value="Calx-beta"/>
    <property type="match status" value="1"/>
</dbReference>
<dbReference type="GO" id="GO:0016020">
    <property type="term" value="C:membrane"/>
    <property type="evidence" value="ECO:0007669"/>
    <property type="project" value="InterPro"/>
</dbReference>
<name>A0A6L5WN60_9BACT</name>
<accession>A0A6L5WN60</accession>
<sequence length="329" mass="37049">MKRYNFNIINNSDLNFGGNIPDGFDIGNSIKMAEEIRNNSKCKKEILIRFKELVDYGSSWDLKAQAGDYQKYQNFGNFHYGFIGTVLGLDASTLLSGAGGAQKANYNNNKREKLYKFLKSYGLNVGQLLKFYQTDLKINVGLDYLIGLLSNKHGVLDEDIDRQQILLGINVANEISDKIGFNYSKNEIVNLLDYLSNCADIFVDISSPIGYEADGKIEFEIFLNKPLNYDLTLHLKSYDLSASAKDGDYVELDKEIVIKAGDTRFFDENGKPLSIKLGRDNIYEGSEKFGIYVANSSYPDEKMSVKYIPALATILDFPQEECPKTPKPN</sequence>
<organism evidence="6 7">
    <name type="scientific">Campylobacter portucalensis</name>
    <dbReference type="NCBI Taxonomy" id="2608384"/>
    <lineage>
        <taxon>Bacteria</taxon>
        <taxon>Pseudomonadati</taxon>
        <taxon>Campylobacterota</taxon>
        <taxon>Epsilonproteobacteria</taxon>
        <taxon>Campylobacterales</taxon>
        <taxon>Campylobacteraceae</taxon>
        <taxon>Campylobacter</taxon>
    </lineage>
</organism>
<dbReference type="RefSeq" id="WP_154571452.1">
    <property type="nucleotide sequence ID" value="NZ_VWSJ01000084.1"/>
</dbReference>
<evidence type="ECO:0000313" key="7">
    <source>
        <dbReference type="Proteomes" id="UP000476338"/>
    </source>
</evidence>
<dbReference type="Proteomes" id="UP000476338">
    <property type="component" value="Unassembled WGS sequence"/>
</dbReference>
<reference evidence="6 7" key="1">
    <citation type="submission" date="2019-09" db="EMBL/GenBank/DDBJ databases">
        <authorList>
            <person name="Silva M."/>
            <person name="Pereira G."/>
            <person name="Lopes-Da-Costa L."/>
            <person name="Silva E."/>
        </authorList>
    </citation>
    <scope>NUCLEOTIDE SEQUENCE [LARGE SCALE GENOMIC DNA]</scope>
    <source>
        <strain evidence="6 7">FMV-PI01</strain>
    </source>
</reference>
<keyword evidence="1" id="KW-0732">Signal</keyword>
<reference evidence="6 7" key="2">
    <citation type="submission" date="2020-03" db="EMBL/GenBank/DDBJ databases">
        <title>Campylobacter portucalensis sp. nov., a new species of Campylobacter isolated from the reproductive tract of bulls.</title>
        <authorList>
            <person name="Silva M.F."/>
            <person name="Pereira G."/>
            <person name="Carneiro C."/>
            <person name="Hemphill A."/>
            <person name="Mateus L."/>
            <person name="Lopes-Da-Costa L."/>
            <person name="Silva E."/>
        </authorList>
    </citation>
    <scope>NUCLEOTIDE SEQUENCE [LARGE SCALE GENOMIC DNA]</scope>
    <source>
        <strain evidence="6 7">FMV-PI01</strain>
    </source>
</reference>
<dbReference type="InterPro" id="IPR038081">
    <property type="entry name" value="CalX-like_sf"/>
</dbReference>
<feature type="domain" description="Calx-beta" evidence="4">
    <location>
        <begin position="211"/>
        <end position="314"/>
    </location>
</feature>
<feature type="domain" description="Bacterial toxin 44" evidence="5">
    <location>
        <begin position="65"/>
        <end position="171"/>
    </location>
</feature>
<keyword evidence="3" id="KW-0106">Calcium</keyword>
<dbReference type="GO" id="GO:0007154">
    <property type="term" value="P:cell communication"/>
    <property type="evidence" value="ECO:0007669"/>
    <property type="project" value="InterPro"/>
</dbReference>